<comment type="similarity">
    <text evidence="1">Belongs to the ABC transporter superfamily.</text>
</comment>
<dbReference type="HOGENOM" id="CLU_000604_1_2_9"/>
<dbReference type="GO" id="GO:0016887">
    <property type="term" value="F:ATP hydrolysis activity"/>
    <property type="evidence" value="ECO:0007669"/>
    <property type="project" value="InterPro"/>
</dbReference>
<evidence type="ECO:0000313" key="6">
    <source>
        <dbReference type="EMBL" id="ERJ97577.1"/>
    </source>
</evidence>
<feature type="domain" description="ABC transporter" evidence="5">
    <location>
        <begin position="3"/>
        <end position="233"/>
    </location>
</feature>
<dbReference type="eggNOG" id="COG1131">
    <property type="taxonomic scope" value="Bacteria"/>
</dbReference>
<dbReference type="AlphaFoldDB" id="U2KZ73"/>
<dbReference type="OrthoDB" id="9775135at2"/>
<dbReference type="InterPro" id="IPR003439">
    <property type="entry name" value="ABC_transporter-like_ATP-bd"/>
</dbReference>
<accession>U2KZ73</accession>
<dbReference type="InterPro" id="IPR003593">
    <property type="entry name" value="AAA+_ATPase"/>
</dbReference>
<dbReference type="PROSITE" id="PS00211">
    <property type="entry name" value="ABC_TRANSPORTER_1"/>
    <property type="match status" value="1"/>
</dbReference>
<evidence type="ECO:0000313" key="7">
    <source>
        <dbReference type="Proteomes" id="UP000016662"/>
    </source>
</evidence>
<dbReference type="Pfam" id="PF00005">
    <property type="entry name" value="ABC_tran"/>
    <property type="match status" value="1"/>
</dbReference>
<dbReference type="RefSeq" id="WP_021682733.1">
    <property type="nucleotide sequence ID" value="NZ_KI260438.1"/>
</dbReference>
<keyword evidence="4 6" id="KW-0067">ATP-binding</keyword>
<protein>
    <submittedName>
        <fullName evidence="6">ABC transporter, ATP-binding protein</fullName>
    </submittedName>
</protein>
<reference evidence="6 7" key="1">
    <citation type="submission" date="2013-07" db="EMBL/GenBank/DDBJ databases">
        <authorList>
            <person name="Weinstock G."/>
            <person name="Sodergren E."/>
            <person name="Wylie T."/>
            <person name="Fulton L."/>
            <person name="Fulton R."/>
            <person name="Fronick C."/>
            <person name="O'Laughlin M."/>
            <person name="Godfrey J."/>
            <person name="Miner T."/>
            <person name="Herter B."/>
            <person name="Appelbaum E."/>
            <person name="Cordes M."/>
            <person name="Lek S."/>
            <person name="Wollam A."/>
            <person name="Pepin K.H."/>
            <person name="Palsikar V.B."/>
            <person name="Mitreva M."/>
            <person name="Wilson R.K."/>
        </authorList>
    </citation>
    <scope>NUCLEOTIDE SEQUENCE [LARGE SCALE GENOMIC DNA]</scope>
    <source>
        <strain evidence="6 7">ATCC 27760</strain>
    </source>
</reference>
<sequence length="249" mass="27335">MTLVLRHCNKHYGKKHALKDFTFSFETGVYGLLGPNGAGKSTLMNLITDNLKPDKDGGEILWDGQPIRKLGKSYRACLGFMPQQQELYANMTARDFLGYLSALKGIPRKEAKDQIADVLEQVELSEQAAQKIGGFSGGMKQRLLIAQALLGNPSLLILDEPTAGLDPKQRVIIRNLTDRLGQEKIILISTHIISDIETIADQILLLRKGTLLTHGTVSELIEQVQTGEKTLENLYLQYYGGEANAAGGA</sequence>
<dbReference type="InterPro" id="IPR027417">
    <property type="entry name" value="P-loop_NTPase"/>
</dbReference>
<comment type="caution">
    <text evidence="6">The sequence shown here is derived from an EMBL/GenBank/DDBJ whole genome shotgun (WGS) entry which is preliminary data.</text>
</comment>
<keyword evidence="2" id="KW-0813">Transport</keyword>
<evidence type="ECO:0000256" key="4">
    <source>
        <dbReference type="ARBA" id="ARBA00022840"/>
    </source>
</evidence>
<dbReference type="PANTHER" id="PTHR43335:SF2">
    <property type="entry name" value="ABC TRANSPORTER, ATP-BINDING PROTEIN"/>
    <property type="match status" value="1"/>
</dbReference>
<proteinExistence type="inferred from homology"/>
<dbReference type="Gene3D" id="3.40.50.300">
    <property type="entry name" value="P-loop containing nucleotide triphosphate hydrolases"/>
    <property type="match status" value="1"/>
</dbReference>
<dbReference type="SMART" id="SM00382">
    <property type="entry name" value="AAA"/>
    <property type="match status" value="1"/>
</dbReference>
<gene>
    <name evidence="6" type="ORF">RUMCAL_00035</name>
</gene>
<dbReference type="Proteomes" id="UP000016662">
    <property type="component" value="Unassembled WGS sequence"/>
</dbReference>
<dbReference type="InterPro" id="IPR017871">
    <property type="entry name" value="ABC_transporter-like_CS"/>
</dbReference>
<keyword evidence="3" id="KW-0547">Nucleotide-binding</keyword>
<name>U2KZ73_9FIRM</name>
<evidence type="ECO:0000256" key="3">
    <source>
        <dbReference type="ARBA" id="ARBA00022741"/>
    </source>
</evidence>
<dbReference type="EMBL" id="AWVF01000005">
    <property type="protein sequence ID" value="ERJ97577.1"/>
    <property type="molecule type" value="Genomic_DNA"/>
</dbReference>
<dbReference type="PATRIC" id="fig|411473.3.peg.34"/>
<evidence type="ECO:0000256" key="1">
    <source>
        <dbReference type="ARBA" id="ARBA00005417"/>
    </source>
</evidence>
<dbReference type="PANTHER" id="PTHR43335">
    <property type="entry name" value="ABC TRANSPORTER, ATP-BINDING PROTEIN"/>
    <property type="match status" value="1"/>
</dbReference>
<organism evidence="6 7">
    <name type="scientific">Ruminococcus callidus ATCC 27760</name>
    <dbReference type="NCBI Taxonomy" id="411473"/>
    <lineage>
        <taxon>Bacteria</taxon>
        <taxon>Bacillati</taxon>
        <taxon>Bacillota</taxon>
        <taxon>Clostridia</taxon>
        <taxon>Eubacteriales</taxon>
        <taxon>Oscillospiraceae</taxon>
        <taxon>Ruminococcus</taxon>
    </lineage>
</organism>
<dbReference type="PROSITE" id="PS50893">
    <property type="entry name" value="ABC_TRANSPORTER_2"/>
    <property type="match status" value="1"/>
</dbReference>
<dbReference type="STRING" id="411473.RUMCAL_00035"/>
<evidence type="ECO:0000256" key="2">
    <source>
        <dbReference type="ARBA" id="ARBA00022448"/>
    </source>
</evidence>
<dbReference type="SUPFAM" id="SSF52540">
    <property type="entry name" value="P-loop containing nucleoside triphosphate hydrolases"/>
    <property type="match status" value="1"/>
</dbReference>
<keyword evidence="7" id="KW-1185">Reference proteome</keyword>
<dbReference type="GO" id="GO:0005524">
    <property type="term" value="F:ATP binding"/>
    <property type="evidence" value="ECO:0007669"/>
    <property type="project" value="UniProtKB-KW"/>
</dbReference>
<evidence type="ECO:0000259" key="5">
    <source>
        <dbReference type="PROSITE" id="PS50893"/>
    </source>
</evidence>